<sequence>MHAVHGRAARTLAPLVFLRCSHATRPPQTELYVLKRMAPHGSFTDDGFVYVRVPAKFIDFTRSAKARDASADGEEAELKRRGIRSKKRENAPSHALNDPLVWKIKIDGAESTEADRVPNVALDVVQPMENIMYLVMTLAPGLIRMHASRKDAMLPGSHTQETRDDPVAPSVRHSAIFAASEQLARVLPPAFWFKRNSEHLRKILGDAEFEAAEAAANDEERATSRILGDVAERTWEEMLPPPEQKKKKSKKAAAAAAAANTHSATDSSPLAGSPIEAPPTAIAV</sequence>
<feature type="compositionally biased region" description="Polar residues" evidence="1">
    <location>
        <begin position="260"/>
        <end position="270"/>
    </location>
</feature>
<feature type="region of interest" description="Disordered" evidence="1">
    <location>
        <begin position="70"/>
        <end position="92"/>
    </location>
</feature>
<dbReference type="AlphaFoldDB" id="A0A316Z5B9"/>
<dbReference type="EMBL" id="KZ819297">
    <property type="protein sequence ID" value="PWN96977.1"/>
    <property type="molecule type" value="Genomic_DNA"/>
</dbReference>
<accession>A0A316Z5B9</accession>
<dbReference type="OrthoDB" id="3209743at2759"/>
<dbReference type="RefSeq" id="XP_025597256.1">
    <property type="nucleotide sequence ID" value="XM_025742839.1"/>
</dbReference>
<gene>
    <name evidence="2" type="ORF">FA09DRAFT_331026</name>
</gene>
<reference evidence="2 3" key="1">
    <citation type="journal article" date="2018" name="Mol. Biol. Evol.">
        <title>Broad Genomic Sampling Reveals a Smut Pathogenic Ancestry of the Fungal Clade Ustilaginomycotina.</title>
        <authorList>
            <person name="Kijpornyongpan T."/>
            <person name="Mondo S.J."/>
            <person name="Barry K."/>
            <person name="Sandor L."/>
            <person name="Lee J."/>
            <person name="Lipzen A."/>
            <person name="Pangilinan J."/>
            <person name="LaButti K."/>
            <person name="Hainaut M."/>
            <person name="Henrissat B."/>
            <person name="Grigoriev I.V."/>
            <person name="Spatafora J.W."/>
            <person name="Aime M.C."/>
        </authorList>
    </citation>
    <scope>NUCLEOTIDE SEQUENCE [LARGE SCALE GENOMIC DNA]</scope>
    <source>
        <strain evidence="2 3">MCA 4186</strain>
    </source>
</reference>
<evidence type="ECO:0000313" key="2">
    <source>
        <dbReference type="EMBL" id="PWN96977.1"/>
    </source>
</evidence>
<dbReference type="Proteomes" id="UP000245946">
    <property type="component" value="Unassembled WGS sequence"/>
</dbReference>
<evidence type="ECO:0000256" key="1">
    <source>
        <dbReference type="SAM" id="MobiDB-lite"/>
    </source>
</evidence>
<name>A0A316Z5B9_9BASI</name>
<organism evidence="2 3">
    <name type="scientific">Tilletiopsis washingtonensis</name>
    <dbReference type="NCBI Taxonomy" id="58919"/>
    <lineage>
        <taxon>Eukaryota</taxon>
        <taxon>Fungi</taxon>
        <taxon>Dikarya</taxon>
        <taxon>Basidiomycota</taxon>
        <taxon>Ustilaginomycotina</taxon>
        <taxon>Exobasidiomycetes</taxon>
        <taxon>Entylomatales</taxon>
        <taxon>Entylomatales incertae sedis</taxon>
        <taxon>Tilletiopsis</taxon>
    </lineage>
</organism>
<protein>
    <submittedName>
        <fullName evidence="2">Uncharacterized protein</fullName>
    </submittedName>
</protein>
<proteinExistence type="predicted"/>
<dbReference type="GeneID" id="37270383"/>
<feature type="region of interest" description="Disordered" evidence="1">
    <location>
        <begin position="235"/>
        <end position="284"/>
    </location>
</feature>
<feature type="compositionally biased region" description="Basic and acidic residues" evidence="1">
    <location>
        <begin position="70"/>
        <end position="80"/>
    </location>
</feature>
<evidence type="ECO:0000313" key="3">
    <source>
        <dbReference type="Proteomes" id="UP000245946"/>
    </source>
</evidence>
<keyword evidence="3" id="KW-1185">Reference proteome</keyword>